<proteinExistence type="predicted"/>
<evidence type="ECO:0000313" key="1">
    <source>
        <dbReference type="EMBL" id="DAF50347.1"/>
    </source>
</evidence>
<sequence length="33" mass="3950">MRYREIEYGGTIWAMKERDGEVSYIAEIGRIKK</sequence>
<reference evidence="1" key="1">
    <citation type="journal article" date="2021" name="Proc. Natl. Acad. Sci. U.S.A.">
        <title>A Catalog of Tens of Thousands of Viruses from Human Metagenomes Reveals Hidden Associations with Chronic Diseases.</title>
        <authorList>
            <person name="Tisza M.J."/>
            <person name="Buck C.B."/>
        </authorList>
    </citation>
    <scope>NUCLEOTIDE SEQUENCE</scope>
    <source>
        <strain evidence="1">CtBCr48</strain>
    </source>
</reference>
<protein>
    <submittedName>
        <fullName evidence="1">Uncharacterized protein</fullName>
    </submittedName>
</protein>
<accession>A0A8S5SHN3</accession>
<name>A0A8S5SHN3_9CAUD</name>
<dbReference type="EMBL" id="BK032595">
    <property type="protein sequence ID" value="DAF50347.1"/>
    <property type="molecule type" value="Genomic_DNA"/>
</dbReference>
<organism evidence="1">
    <name type="scientific">Siphoviridae sp. ctBCr48</name>
    <dbReference type="NCBI Taxonomy" id="2827802"/>
    <lineage>
        <taxon>Viruses</taxon>
        <taxon>Duplodnaviria</taxon>
        <taxon>Heunggongvirae</taxon>
        <taxon>Uroviricota</taxon>
        <taxon>Caudoviricetes</taxon>
    </lineage>
</organism>